<dbReference type="InterPro" id="IPR027546">
    <property type="entry name" value="Sirtuin_class_III"/>
</dbReference>
<dbReference type="EMBL" id="SRMP02000001">
    <property type="protein sequence ID" value="MFN0290266.1"/>
    <property type="molecule type" value="Genomic_DNA"/>
</dbReference>
<evidence type="ECO:0000256" key="3">
    <source>
        <dbReference type="HAMAP-Rule" id="MF_01121"/>
    </source>
</evidence>
<feature type="binding site" evidence="3">
    <location>
        <begin position="10"/>
        <end position="29"/>
    </location>
    <ligand>
        <name>NAD(+)</name>
        <dbReference type="ChEBI" id="CHEBI:57540"/>
    </ligand>
</feature>
<comment type="caution">
    <text evidence="3 4">Lacks conserved residue(s) required for the propagation of feature annotation.</text>
</comment>
<reference evidence="6 7" key="1">
    <citation type="submission" date="2024-12" db="EMBL/GenBank/DDBJ databases">
        <authorList>
            <person name="Hu S."/>
        </authorList>
    </citation>
    <scope>NUCLEOTIDE SEQUENCE [LARGE SCALE GENOMIC DNA]</scope>
    <source>
        <strain evidence="6 7">P-25</strain>
    </source>
</reference>
<dbReference type="PANTHER" id="PTHR11085">
    <property type="entry name" value="NAD-DEPENDENT PROTEIN DEACYLASE SIRTUIN-5, MITOCHONDRIAL-RELATED"/>
    <property type="match status" value="1"/>
</dbReference>
<accession>A0ABW9JDQ8</accession>
<evidence type="ECO:0000256" key="2">
    <source>
        <dbReference type="ARBA" id="ARBA00023027"/>
    </source>
</evidence>
<evidence type="ECO:0000313" key="7">
    <source>
        <dbReference type="Proteomes" id="UP001517367"/>
    </source>
</evidence>
<dbReference type="Gene3D" id="3.30.1600.10">
    <property type="entry name" value="SIR2/SIRT2 'Small Domain"/>
    <property type="match status" value="1"/>
</dbReference>
<proteinExistence type="inferred from homology"/>
<dbReference type="Pfam" id="PF02146">
    <property type="entry name" value="SIR2"/>
    <property type="match status" value="1"/>
</dbReference>
<feature type="binding site" evidence="3">
    <location>
        <position position="211"/>
    </location>
    <ligand>
        <name>NAD(+)</name>
        <dbReference type="ChEBI" id="CHEBI:57540"/>
    </ligand>
</feature>
<dbReference type="Gene3D" id="3.40.50.1220">
    <property type="entry name" value="TPP-binding domain"/>
    <property type="match status" value="1"/>
</dbReference>
<comment type="domain">
    <text evidence="3">2 residues (Tyr-54 and Arg-57) present in a large hydrophobic pocket are probably involved in substrate specificity. They are important for desuccinylation activity, but dispensable for deacetylation activity.</text>
</comment>
<feature type="domain" description="Deacetylase sirtuin-type" evidence="5">
    <location>
        <begin position="1"/>
        <end position="229"/>
    </location>
</feature>
<comment type="similarity">
    <text evidence="3">Belongs to the sirtuin family. Class III subfamily.</text>
</comment>
<comment type="catalytic activity">
    <reaction evidence="3">
        <text>N(6)-succinyl-L-lysyl-[protein] + NAD(+) + H2O = 2''-O-succinyl-ADP-D-ribose + nicotinamide + L-lysyl-[protein]</text>
        <dbReference type="Rhea" id="RHEA:47668"/>
        <dbReference type="Rhea" id="RHEA-COMP:9752"/>
        <dbReference type="Rhea" id="RHEA-COMP:11877"/>
        <dbReference type="ChEBI" id="CHEBI:15377"/>
        <dbReference type="ChEBI" id="CHEBI:17154"/>
        <dbReference type="ChEBI" id="CHEBI:29969"/>
        <dbReference type="ChEBI" id="CHEBI:57540"/>
        <dbReference type="ChEBI" id="CHEBI:87830"/>
        <dbReference type="ChEBI" id="CHEBI:87832"/>
    </reaction>
</comment>
<feature type="binding site" evidence="3">
    <location>
        <position position="54"/>
    </location>
    <ligand>
        <name>substrate</name>
    </ligand>
</feature>
<dbReference type="InterPro" id="IPR003000">
    <property type="entry name" value="Sirtuin"/>
</dbReference>
<gene>
    <name evidence="3" type="primary">cobB</name>
    <name evidence="6" type="ORF">E5L68_002625</name>
</gene>
<comment type="function">
    <text evidence="3">NAD-dependent lysine deacetylase and desuccinylase that specifically removes acetyl and succinyl groups on target proteins. Modulates the activities of several proteins which are inactive in their acylated form.</text>
</comment>
<evidence type="ECO:0000259" key="5">
    <source>
        <dbReference type="PROSITE" id="PS50305"/>
    </source>
</evidence>
<organism evidence="6 7">
    <name type="scientific">Pedobacter helvus</name>
    <dbReference type="NCBI Taxonomy" id="2563444"/>
    <lineage>
        <taxon>Bacteria</taxon>
        <taxon>Pseudomonadati</taxon>
        <taxon>Bacteroidota</taxon>
        <taxon>Sphingobacteriia</taxon>
        <taxon>Sphingobacteriales</taxon>
        <taxon>Sphingobacteriaceae</taxon>
        <taxon>Pedobacter</taxon>
    </lineage>
</organism>
<sequence>MKTKLVVLTGAGISAESGLKTFRDADGLWEGYNVLDVATPEAWFRDPELVQRFYNERRKQVLAAQPNEAHLLLAKLENQFDVTIVTQNIDDLHERAGSTNVVHLHGVITYAQSSKRASLVYPIKGDEIKMGELCELGSQLRPHVVWFGEAVPMIEKAAAICAQATIFVLIGTSLAVYPAAGLIDYVPNATPKYIIDPKIPPVAGLSNVVKIEKSATEGMKELMDILSAE</sequence>
<dbReference type="RefSeq" id="WP_138727852.1">
    <property type="nucleotide sequence ID" value="NZ_SRMP02000001.1"/>
</dbReference>
<feature type="binding site" evidence="3">
    <location>
        <position position="57"/>
    </location>
    <ligand>
        <name>substrate</name>
    </ligand>
</feature>
<comment type="caution">
    <text evidence="6">The sequence shown here is derived from an EMBL/GenBank/DDBJ whole genome shotgun (WGS) entry which is preliminary data.</text>
</comment>
<dbReference type="Proteomes" id="UP001517367">
    <property type="component" value="Unassembled WGS sequence"/>
</dbReference>
<keyword evidence="1" id="KW-0808">Transferase</keyword>
<feature type="binding site" evidence="3">
    <location>
        <begin position="87"/>
        <end position="90"/>
    </location>
    <ligand>
        <name>NAD(+)</name>
        <dbReference type="ChEBI" id="CHEBI:57540"/>
    </ligand>
</feature>
<evidence type="ECO:0000256" key="4">
    <source>
        <dbReference type="PROSITE-ProRule" id="PRU00236"/>
    </source>
</evidence>
<dbReference type="InterPro" id="IPR026590">
    <property type="entry name" value="Ssirtuin_cat_dom"/>
</dbReference>
<dbReference type="PANTHER" id="PTHR11085:SF4">
    <property type="entry name" value="NAD-DEPENDENT PROTEIN DEACYLASE"/>
    <property type="match status" value="1"/>
</dbReference>
<dbReference type="SUPFAM" id="SSF52467">
    <property type="entry name" value="DHS-like NAD/FAD-binding domain"/>
    <property type="match status" value="1"/>
</dbReference>
<feature type="active site" description="Proton acceptor" evidence="3">
    <location>
        <position position="105"/>
    </location>
</feature>
<feature type="binding site" evidence="3">
    <location>
        <begin position="171"/>
        <end position="173"/>
    </location>
    <ligand>
        <name>NAD(+)</name>
        <dbReference type="ChEBI" id="CHEBI:57540"/>
    </ligand>
</feature>
<dbReference type="HAMAP" id="MF_01121">
    <property type="entry name" value="Sirtuin_ClassIII"/>
    <property type="match status" value="1"/>
</dbReference>
<name>A0ABW9JDQ8_9SPHI</name>
<evidence type="ECO:0000256" key="1">
    <source>
        <dbReference type="ARBA" id="ARBA00022679"/>
    </source>
</evidence>
<keyword evidence="7" id="KW-1185">Reference proteome</keyword>
<evidence type="ECO:0000313" key="6">
    <source>
        <dbReference type="EMBL" id="MFN0290266.1"/>
    </source>
</evidence>
<dbReference type="EC" id="2.3.1.286" evidence="3"/>
<comment type="catalytic activity">
    <reaction evidence="3">
        <text>N(6)-acetyl-L-lysyl-[protein] + NAD(+) + H2O = 2''-O-acetyl-ADP-D-ribose + nicotinamide + L-lysyl-[protein]</text>
        <dbReference type="Rhea" id="RHEA:43636"/>
        <dbReference type="Rhea" id="RHEA-COMP:9752"/>
        <dbReference type="Rhea" id="RHEA-COMP:10731"/>
        <dbReference type="ChEBI" id="CHEBI:15377"/>
        <dbReference type="ChEBI" id="CHEBI:17154"/>
        <dbReference type="ChEBI" id="CHEBI:29969"/>
        <dbReference type="ChEBI" id="CHEBI:57540"/>
        <dbReference type="ChEBI" id="CHEBI:61930"/>
        <dbReference type="ChEBI" id="CHEBI:83767"/>
        <dbReference type="EC" id="2.3.1.286"/>
    </reaction>
</comment>
<dbReference type="PROSITE" id="PS50305">
    <property type="entry name" value="SIRTUIN"/>
    <property type="match status" value="1"/>
</dbReference>
<dbReference type="InterPro" id="IPR050134">
    <property type="entry name" value="NAD-dep_sirtuin_deacylases"/>
</dbReference>
<comment type="subcellular location">
    <subcellularLocation>
        <location evidence="3">Cytoplasm</location>
    </subcellularLocation>
</comment>
<keyword evidence="3" id="KW-0963">Cytoplasm</keyword>
<dbReference type="InterPro" id="IPR029035">
    <property type="entry name" value="DHS-like_NAD/FAD-binding_dom"/>
</dbReference>
<protein>
    <recommendedName>
        <fullName evidence="3">NAD-dependent protein deacylase</fullName>
        <ecNumber evidence="3">2.3.1.286</ecNumber>
    </recommendedName>
    <alternativeName>
        <fullName evidence="3">Regulatory protein SIR2 homolog</fullName>
    </alternativeName>
</protein>
<dbReference type="InterPro" id="IPR026591">
    <property type="entry name" value="Sirtuin_cat_small_dom_sf"/>
</dbReference>
<keyword evidence="2 3" id="KW-0520">NAD</keyword>